<accession>A0A4V4LSM0</accession>
<evidence type="ECO:0000256" key="9">
    <source>
        <dbReference type="SAM" id="MobiDB-lite"/>
    </source>
</evidence>
<dbReference type="InterPro" id="IPR003164">
    <property type="entry name" value="Clathrin_a-adaptin_app_sub_C"/>
</dbReference>
<dbReference type="SUPFAM" id="SSF48371">
    <property type="entry name" value="ARM repeat"/>
    <property type="match status" value="1"/>
</dbReference>
<dbReference type="GO" id="GO:0006886">
    <property type="term" value="P:intracellular protein transport"/>
    <property type="evidence" value="ECO:0007669"/>
    <property type="project" value="UniProtKB-UniRule"/>
</dbReference>
<evidence type="ECO:0000259" key="10">
    <source>
        <dbReference type="SMART" id="SM00809"/>
    </source>
</evidence>
<evidence type="ECO:0000256" key="7">
    <source>
        <dbReference type="PIRNR" id="PIRNR037091"/>
    </source>
</evidence>
<dbReference type="InterPro" id="IPR002553">
    <property type="entry name" value="Clathrin/coatomer_adapt-like_N"/>
</dbReference>
<dbReference type="AlphaFoldDB" id="A0A4V4LSM0"/>
<dbReference type="InterPro" id="IPR008152">
    <property type="entry name" value="Clathrin_a/b/g-adaptin_app_Ig"/>
</dbReference>
<feature type="binding site" evidence="8">
    <location>
        <begin position="36"/>
        <end position="37"/>
    </location>
    <ligand>
        <name>a 1,2-diacyl-sn-glycero-3-phospho-(1D-myo-inositol-3,4,5-trisphosphate)</name>
        <dbReference type="ChEBI" id="CHEBI:57836"/>
    </ligand>
</feature>
<dbReference type="Gene3D" id="1.25.10.10">
    <property type="entry name" value="Leucine-rich Repeat Variant"/>
    <property type="match status" value="1"/>
</dbReference>
<dbReference type="Pfam" id="PF02883">
    <property type="entry name" value="Alpha_adaptinC2"/>
    <property type="match status" value="1"/>
</dbReference>
<organism evidence="11 12">
    <name type="scientific">Wallemia hederae</name>
    <dbReference type="NCBI Taxonomy" id="1540922"/>
    <lineage>
        <taxon>Eukaryota</taxon>
        <taxon>Fungi</taxon>
        <taxon>Dikarya</taxon>
        <taxon>Basidiomycota</taxon>
        <taxon>Wallemiomycotina</taxon>
        <taxon>Wallemiomycetes</taxon>
        <taxon>Wallemiales</taxon>
        <taxon>Wallemiaceae</taxon>
        <taxon>Wallemia</taxon>
    </lineage>
</organism>
<dbReference type="PANTHER" id="PTHR22780">
    <property type="entry name" value="ADAPTIN, ALPHA/GAMMA/EPSILON"/>
    <property type="match status" value="1"/>
</dbReference>
<dbReference type="EMBL" id="SPNW01000065">
    <property type="protein sequence ID" value="TIA87083.1"/>
    <property type="molecule type" value="Genomic_DNA"/>
</dbReference>
<feature type="region of interest" description="Disordered" evidence="9">
    <location>
        <begin position="1"/>
        <end position="25"/>
    </location>
</feature>
<dbReference type="Proteomes" id="UP000310189">
    <property type="component" value="Unassembled WGS sequence"/>
</dbReference>
<sequence length="1002" mass="111927">MEKLKNSGTIKRATSAFNSKDSSKDGAVINQQTNMRGLTQYIADLRACRIRELEEKRINRELAHIRQRFKEGNMTGYQKRKYVAKILFTYILGYKVDIGHMEAVNLISSTRYSEKQMGYLALTLLLHENSELTRLVINSIRKDLDDMNEVNNCLALHAIANIGGMEMAEALSEDVHRSLISPTSTSFVKKKAALTLLRLYRKYPDIVPIREWALRIVSVMDEDNLGVSLAVTSLIMTLAQNDPDAFAICYPKAVDRLTKLIIEKKFTSDYLYYKVPSPWLQVKLLRLLQYYPPSEDPAIRLAINNVLNAILLNSQDIPKNVQHANAQNSVLFEAINLSIHLDTESSIVNAASILLGKFILSKETNVRYLGLDTMAHLAACADTLEPIKRHQNTILQALKDKDISVRKRGLDLLFSMCDTVNAKPIVTELLAHLQNADYGLREEMTLKIAILTEKFATDYKWYVDTILRLIQIAGEHVGNEVWFRVIQIVTNTESLQQYSAHTVFSFLRQPACPENLVRVGAYILGEYGHLIADNPGCSPIEQFNIIHLKSNFCSASTRALLLTTYIKWVNLFPEIKDILVNVFEKYRYVLDTELQQRASEYYALATRNDNDELLQIVCDEMPPFPERESGLLTSLDRKHGDTQDSRTWIIGGRDANRDRNIVRAKSLNKKAQGGILTRDSVVSPLPGSVSPLDMQQTGQAGQLGELGQSTQQSALLQPQLSAASAQSDDYIAPLPEKTTSGISLSAAPIHVVRNEAIDSAYMHLLSSYDGVLYDSDFLKVAVKSEYQGPLGRLLLLITNKVASATLTSFSATIDSGDEEALSVTFPQMMSNSKIVGGESVQQSVHVECKDVYSEPPTLRMSYIAGSHQTLALRFPLLISKFLEPVDLSQSDFFERWKQIGGAPREAQIIFPISLKGGSVDAQRTHDIFVGNRFSVLQGVDPNPENYVAAAVMHMSTTGKVGCLVRYEPNGGAKLARLTLRTTNENVSSKLLEVLQLQLSNKK</sequence>
<dbReference type="Gene3D" id="2.60.40.1230">
    <property type="match status" value="1"/>
</dbReference>
<evidence type="ECO:0000256" key="5">
    <source>
        <dbReference type="ARBA" id="ARBA00023136"/>
    </source>
</evidence>
<feature type="region of interest" description="Disordered" evidence="9">
    <location>
        <begin position="679"/>
        <end position="703"/>
    </location>
</feature>
<dbReference type="GO" id="GO:0030122">
    <property type="term" value="C:AP-2 adaptor complex"/>
    <property type="evidence" value="ECO:0007669"/>
    <property type="project" value="InterPro"/>
</dbReference>
<evidence type="ECO:0000313" key="12">
    <source>
        <dbReference type="Proteomes" id="UP000310189"/>
    </source>
</evidence>
<keyword evidence="3 7" id="KW-0254">Endocytosis</keyword>
<dbReference type="OrthoDB" id="28053at2759"/>
<keyword evidence="12" id="KW-1185">Reference proteome</keyword>
<evidence type="ECO:0000256" key="3">
    <source>
        <dbReference type="ARBA" id="ARBA00022583"/>
    </source>
</evidence>
<dbReference type="InterPro" id="IPR012295">
    <property type="entry name" value="TBP_dom_sf"/>
</dbReference>
<comment type="function">
    <text evidence="7">Adaptins are components of the adaptor complexes which link clathrin to receptors in coated vesicles. Clathrin-associated protein complexes are believed to interact with the cytoplasmic tails of membrane proteins, leading to their selection and concentration.</text>
</comment>
<feature type="domain" description="Clathrin adaptor alpha/beta/gamma-adaptin appendage Ig-like subdomain" evidence="10">
    <location>
        <begin position="763"/>
        <end position="875"/>
    </location>
</feature>
<feature type="binding site" evidence="8">
    <location>
        <position position="77"/>
    </location>
    <ligand>
        <name>a 1,2-diacyl-sn-glycero-3-phospho-(1D-myo-inositol-3,4,5-trisphosphate)</name>
        <dbReference type="ChEBI" id="CHEBI:57836"/>
    </ligand>
</feature>
<dbReference type="SUPFAM" id="SSF49348">
    <property type="entry name" value="Clathrin adaptor appendage domain"/>
    <property type="match status" value="1"/>
</dbReference>
<comment type="subcellular location">
    <subcellularLocation>
        <location evidence="1">Membrane</location>
        <location evidence="1">Coated pit</location>
        <topology evidence="1">Peripheral membrane protein</topology>
        <orientation evidence="1">Cytoplasmic side</orientation>
    </subcellularLocation>
</comment>
<dbReference type="GO" id="GO:0035615">
    <property type="term" value="F:clathrin adaptor activity"/>
    <property type="evidence" value="ECO:0007669"/>
    <property type="project" value="InterPro"/>
</dbReference>
<keyword evidence="2 7" id="KW-0813">Transport</keyword>
<dbReference type="SMART" id="SM00809">
    <property type="entry name" value="Alpha_adaptinC2"/>
    <property type="match status" value="1"/>
</dbReference>
<reference evidence="11 12" key="1">
    <citation type="submission" date="2019-03" db="EMBL/GenBank/DDBJ databases">
        <title>Sequencing 23 genomes of Wallemia ichthyophaga.</title>
        <authorList>
            <person name="Gostincar C."/>
        </authorList>
    </citation>
    <scope>NUCLEOTIDE SEQUENCE [LARGE SCALE GENOMIC DNA]</scope>
    <source>
        <strain evidence="11 12">EXF-5753</strain>
    </source>
</reference>
<keyword evidence="4 7" id="KW-0653">Protein transport</keyword>
<dbReference type="Pfam" id="PF01602">
    <property type="entry name" value="Adaptin_N"/>
    <property type="match status" value="1"/>
</dbReference>
<evidence type="ECO:0000256" key="1">
    <source>
        <dbReference type="ARBA" id="ARBA00004277"/>
    </source>
</evidence>
<dbReference type="InterPro" id="IPR011989">
    <property type="entry name" value="ARM-like"/>
</dbReference>
<dbReference type="InterPro" id="IPR016024">
    <property type="entry name" value="ARM-type_fold"/>
</dbReference>
<feature type="binding site" evidence="8">
    <location>
        <begin position="81"/>
        <end position="85"/>
    </location>
    <ligand>
        <name>a 1,2-diacyl-sn-glycero-3-phospho-(1D-myo-inositol-3,4,5-trisphosphate)</name>
        <dbReference type="ChEBI" id="CHEBI:57836"/>
    </ligand>
</feature>
<feature type="compositionally biased region" description="Low complexity" evidence="9">
    <location>
        <begin position="680"/>
        <end position="692"/>
    </location>
</feature>
<protein>
    <recommendedName>
        <fullName evidence="7">AP-2 complex subunit alpha</fullName>
    </recommendedName>
</protein>
<dbReference type="InterPro" id="IPR017104">
    <property type="entry name" value="AP2_complex_asu"/>
</dbReference>
<comment type="caution">
    <text evidence="11">The sequence shown here is derived from an EMBL/GenBank/DDBJ whole genome shotgun (WGS) entry which is preliminary data.</text>
</comment>
<dbReference type="PIRSF" id="PIRSF037091">
    <property type="entry name" value="AP2_complex_alpha"/>
    <property type="match status" value="1"/>
</dbReference>
<evidence type="ECO:0000256" key="4">
    <source>
        <dbReference type="ARBA" id="ARBA00022927"/>
    </source>
</evidence>
<gene>
    <name evidence="11" type="ORF">E3P99_03411</name>
</gene>
<evidence type="ECO:0000256" key="2">
    <source>
        <dbReference type="ARBA" id="ARBA00022448"/>
    </source>
</evidence>
<dbReference type="Pfam" id="PF02296">
    <property type="entry name" value="Alpha_adaptin_C"/>
    <property type="match status" value="1"/>
</dbReference>
<dbReference type="Gene3D" id="3.30.310.10">
    <property type="entry name" value="TATA-Binding Protein"/>
    <property type="match status" value="1"/>
</dbReference>
<dbReference type="InterPro" id="IPR050840">
    <property type="entry name" value="Adaptor_Complx_Large_Subunit"/>
</dbReference>
<dbReference type="InterPro" id="IPR013041">
    <property type="entry name" value="Clathrin_app_Ig-like_sf"/>
</dbReference>
<evidence type="ECO:0000313" key="11">
    <source>
        <dbReference type="EMBL" id="TIA87083.1"/>
    </source>
</evidence>
<dbReference type="FunFam" id="1.25.10.10:FF:000020">
    <property type="entry name" value="AP-2 complex subunit alpha"/>
    <property type="match status" value="1"/>
</dbReference>
<keyword evidence="5 7" id="KW-0472">Membrane</keyword>
<evidence type="ECO:0000256" key="6">
    <source>
        <dbReference type="ARBA" id="ARBA00023176"/>
    </source>
</evidence>
<keyword evidence="6 7" id="KW-0168">Coated pit</keyword>
<dbReference type="InterPro" id="IPR009028">
    <property type="entry name" value="Coatomer/calthrin_app_sub_C"/>
</dbReference>
<proteinExistence type="inferred from homology"/>
<dbReference type="GO" id="GO:0072583">
    <property type="term" value="P:clathrin-dependent endocytosis"/>
    <property type="evidence" value="ECO:0007669"/>
    <property type="project" value="InterPro"/>
</dbReference>
<dbReference type="SUPFAM" id="SSF55711">
    <property type="entry name" value="Subdomain of clathrin and coatomer appendage domain"/>
    <property type="match status" value="1"/>
</dbReference>
<evidence type="ECO:0000256" key="8">
    <source>
        <dbReference type="PIRSR" id="PIRSR037091-1"/>
    </source>
</evidence>
<name>A0A4V4LSM0_9BASI</name>
<comment type="similarity">
    <text evidence="7">Belongs to the adaptor complexes large subunit family.</text>
</comment>